<comment type="cofactor">
    <cofactor evidence="14">
        <name>Mg(2+)</name>
        <dbReference type="ChEBI" id="CHEBI:18420"/>
    </cofactor>
    <cofactor evidence="14">
        <name>Mn(2+)</name>
        <dbReference type="ChEBI" id="CHEBI:29035"/>
    </cofactor>
    <text evidence="14">Binds 2 divalent metal cations per subunit. Magnesium or manganese.</text>
</comment>
<dbReference type="InterPro" id="IPR036144">
    <property type="entry name" value="RibA-like_sf"/>
</dbReference>
<comment type="subunit">
    <text evidence="14">Homodimer.</text>
</comment>
<evidence type="ECO:0000256" key="2">
    <source>
        <dbReference type="ARBA" id="ARBA00001936"/>
    </source>
</evidence>
<dbReference type="GO" id="GO:0009231">
    <property type="term" value="P:riboflavin biosynthetic process"/>
    <property type="evidence" value="ECO:0007669"/>
    <property type="project" value="UniProtKB-UniRule"/>
</dbReference>
<evidence type="ECO:0000256" key="7">
    <source>
        <dbReference type="ARBA" id="ARBA00012153"/>
    </source>
</evidence>
<feature type="site" description="Essential for catalytic activity" evidence="14">
    <location>
        <position position="193"/>
    </location>
</feature>
<dbReference type="GO" id="GO:0030145">
    <property type="term" value="F:manganese ion binding"/>
    <property type="evidence" value="ECO:0007669"/>
    <property type="project" value="UniProtKB-UniRule"/>
</dbReference>
<dbReference type="EC" id="4.1.99.12" evidence="7 14"/>
<dbReference type="EMBL" id="AMRV01000003">
    <property type="protein sequence ID" value="EMD83405.1"/>
    <property type="molecule type" value="Genomic_DNA"/>
</dbReference>
<keyword evidence="17" id="KW-1185">Reference proteome</keyword>
<dbReference type="SUPFAM" id="SSF55821">
    <property type="entry name" value="YrdC/RibB"/>
    <property type="match status" value="1"/>
</dbReference>
<dbReference type="Gene3D" id="3.90.870.10">
    <property type="entry name" value="DHBP synthase"/>
    <property type="match status" value="1"/>
</dbReference>
<evidence type="ECO:0000313" key="16">
    <source>
        <dbReference type="EMBL" id="EMD83405.1"/>
    </source>
</evidence>
<dbReference type="Proteomes" id="UP000011717">
    <property type="component" value="Unassembled WGS sequence"/>
</dbReference>
<comment type="catalytic activity">
    <reaction evidence="1 14">
        <text>D-ribulose 5-phosphate = (2S)-2-hydroxy-3-oxobutyl phosphate + formate + H(+)</text>
        <dbReference type="Rhea" id="RHEA:18457"/>
        <dbReference type="ChEBI" id="CHEBI:15378"/>
        <dbReference type="ChEBI" id="CHEBI:15740"/>
        <dbReference type="ChEBI" id="CHEBI:58121"/>
        <dbReference type="ChEBI" id="CHEBI:58830"/>
        <dbReference type="EC" id="4.1.99.12"/>
    </reaction>
</comment>
<feature type="binding site" evidence="14">
    <location>
        <begin position="169"/>
        <end position="173"/>
    </location>
    <ligand>
        <name>D-ribulose 5-phosphate</name>
        <dbReference type="ChEBI" id="CHEBI:58121"/>
    </ligand>
</feature>
<evidence type="ECO:0000256" key="14">
    <source>
        <dbReference type="HAMAP-Rule" id="MF_00180"/>
    </source>
</evidence>
<dbReference type="PATRIC" id="fig|1234595.3.peg.1310"/>
<evidence type="ECO:0000256" key="9">
    <source>
        <dbReference type="ARBA" id="ARBA00022619"/>
    </source>
</evidence>
<name>M2SDH3_9SPHN</name>
<evidence type="ECO:0000256" key="4">
    <source>
        <dbReference type="ARBA" id="ARBA00004904"/>
    </source>
</evidence>
<keyword evidence="12 14" id="KW-0464">Manganese</keyword>
<accession>M2SDH3</accession>
<comment type="function">
    <text evidence="3 14">Catalyzes the conversion of D-ribulose 5-phosphate to formate and 3,4-dihydroxy-2-butanone 4-phosphate.</text>
</comment>
<evidence type="ECO:0000256" key="13">
    <source>
        <dbReference type="ARBA" id="ARBA00023239"/>
    </source>
</evidence>
<gene>
    <name evidence="14" type="primary">ribB</name>
    <name evidence="16" type="ORF">C725_1306</name>
</gene>
<comment type="similarity">
    <text evidence="6">In the C-terminal section; belongs to the GTP cyclohydrolase II family.</text>
</comment>
<comment type="pathway">
    <text evidence="4 14">Cofactor biosynthesis; riboflavin biosynthesis; 2-hydroxy-3-oxobutyl phosphate from D-ribulose 5-phosphate: step 1/1.</text>
</comment>
<evidence type="ECO:0000256" key="6">
    <source>
        <dbReference type="ARBA" id="ARBA00008976"/>
    </source>
</evidence>
<dbReference type="PIRSF" id="PIRSF001259">
    <property type="entry name" value="RibA"/>
    <property type="match status" value="1"/>
</dbReference>
<dbReference type="RefSeq" id="WP_008601108.1">
    <property type="nucleotide sequence ID" value="NZ_AMRV01000003.1"/>
</dbReference>
<dbReference type="GO" id="GO:0000287">
    <property type="term" value="F:magnesium ion binding"/>
    <property type="evidence" value="ECO:0007669"/>
    <property type="project" value="UniProtKB-UniRule"/>
</dbReference>
<dbReference type="InterPro" id="IPR000422">
    <property type="entry name" value="DHBP_synthase_RibB"/>
</dbReference>
<dbReference type="NCBIfam" id="TIGR00506">
    <property type="entry name" value="ribB"/>
    <property type="match status" value="1"/>
</dbReference>
<dbReference type="InterPro" id="IPR032677">
    <property type="entry name" value="GTP_cyclohydro_II"/>
</dbReference>
<dbReference type="GO" id="GO:0005829">
    <property type="term" value="C:cytosol"/>
    <property type="evidence" value="ECO:0007669"/>
    <property type="project" value="TreeGrafter"/>
</dbReference>
<comment type="similarity">
    <text evidence="14">Belongs to the DHBP synthase family.</text>
</comment>
<dbReference type="PANTHER" id="PTHR21327:SF34">
    <property type="entry name" value="3,4-DIHYDROXY-2-BUTANONE 4-PHOSPHATE SYNTHASE"/>
    <property type="match status" value="1"/>
</dbReference>
<evidence type="ECO:0000313" key="17">
    <source>
        <dbReference type="Proteomes" id="UP000011717"/>
    </source>
</evidence>
<keyword evidence="13 14" id="KW-0456">Lyase</keyword>
<feature type="binding site" evidence="14">
    <location>
        <position position="61"/>
    </location>
    <ligand>
        <name>D-ribulose 5-phosphate</name>
        <dbReference type="ChEBI" id="CHEBI:58121"/>
    </ligand>
</feature>
<dbReference type="Pfam" id="PF00925">
    <property type="entry name" value="GTP_cyclohydro2"/>
    <property type="match status" value="1"/>
</dbReference>
<dbReference type="FunFam" id="3.90.870.10:FF:000001">
    <property type="entry name" value="Riboflavin biosynthesis protein RibBA"/>
    <property type="match status" value="1"/>
</dbReference>
<keyword evidence="9 14" id="KW-0686">Riboflavin biosynthesis</keyword>
<dbReference type="Gene3D" id="3.40.50.10990">
    <property type="entry name" value="GTP cyclohydrolase II"/>
    <property type="match status" value="1"/>
</dbReference>
<feature type="binding site" evidence="14">
    <location>
        <position position="57"/>
    </location>
    <ligand>
        <name>Mg(2+)</name>
        <dbReference type="ChEBI" id="CHEBI:18420"/>
        <label>1</label>
    </ligand>
</feature>
<feature type="domain" description="GTP cyclohydrolase II" evidence="15">
    <location>
        <begin position="237"/>
        <end position="396"/>
    </location>
</feature>
<dbReference type="Pfam" id="PF00926">
    <property type="entry name" value="DHBP_synthase"/>
    <property type="match status" value="1"/>
</dbReference>
<evidence type="ECO:0000256" key="1">
    <source>
        <dbReference type="ARBA" id="ARBA00000141"/>
    </source>
</evidence>
<dbReference type="GO" id="GO:0008686">
    <property type="term" value="F:3,4-dihydroxy-2-butanone-4-phosphate synthase activity"/>
    <property type="evidence" value="ECO:0007669"/>
    <property type="project" value="UniProtKB-UniRule"/>
</dbReference>
<comment type="similarity">
    <text evidence="5">In the N-terminal section; belongs to the DHBP synthase family.</text>
</comment>
<comment type="cofactor">
    <cofactor evidence="2">
        <name>Mn(2+)</name>
        <dbReference type="ChEBI" id="CHEBI:29035"/>
    </cofactor>
</comment>
<dbReference type="InterPro" id="IPR017945">
    <property type="entry name" value="DHBP_synth_RibB-like_a/b_dom"/>
</dbReference>
<dbReference type="AlphaFoldDB" id="M2SDH3"/>
<protein>
    <recommendedName>
        <fullName evidence="8 14">3,4-dihydroxy-2-butanone 4-phosphate synthase</fullName>
        <shortName evidence="14">DHBP synthase</shortName>
        <ecNumber evidence="7 14">4.1.99.12</ecNumber>
    </recommendedName>
</protein>
<evidence type="ECO:0000256" key="5">
    <source>
        <dbReference type="ARBA" id="ARBA00005520"/>
    </source>
</evidence>
<keyword evidence="10 14" id="KW-0479">Metal-binding</keyword>
<feature type="binding site" evidence="14">
    <location>
        <position position="57"/>
    </location>
    <ligand>
        <name>Mg(2+)</name>
        <dbReference type="ChEBI" id="CHEBI:18420"/>
        <label>2</label>
    </ligand>
</feature>
<dbReference type="PANTHER" id="PTHR21327">
    <property type="entry name" value="GTP CYCLOHYDROLASE II-RELATED"/>
    <property type="match status" value="1"/>
</dbReference>
<dbReference type="OrthoDB" id="9793111at2"/>
<sequence>MTGPKSDPKIVSIQSELKPAVQAAKGPAHPALSSVEEIIEEARNGRMFILVDDEDRENEGDLVIPAQMATPDKIAFMAKNGRGLVCLSLTRQRVNELGLRAMTPRNETPLETAFTVSIEAKEGITTGISAHDRARTISVAIDPRNGPEAIGSPGHVFPLAARDGGVLVRAGHTEAAIDIARLAGLIPAGVICEIMKDDGTMARLDDLVSFAQLHGMKIGTIRDLIAYRRKHDSFVRQVAEEPFESEWGGHWRAIRFQDTIGGSEKLALVKGDPGEDGAVPLIRMHHLNLFDDAFAHKSERTGTLERSMKMIAEAGTGAVVLINRPGQSPIETSMASLQPRRAAPAPGGEETEIRDYGIGAQILALLGVHDMVLLTNSKQSLVGLSAYGLNITEQRPID</sequence>
<keyword evidence="11 14" id="KW-0460">Magnesium</keyword>
<feature type="site" description="Essential for catalytic activity" evidence="14">
    <location>
        <position position="155"/>
    </location>
</feature>
<evidence type="ECO:0000256" key="3">
    <source>
        <dbReference type="ARBA" id="ARBA00002284"/>
    </source>
</evidence>
<dbReference type="SUPFAM" id="SSF142695">
    <property type="entry name" value="RibA-like"/>
    <property type="match status" value="1"/>
</dbReference>
<evidence type="ECO:0000256" key="8">
    <source>
        <dbReference type="ARBA" id="ARBA00018836"/>
    </source>
</evidence>
<evidence type="ECO:0000256" key="10">
    <source>
        <dbReference type="ARBA" id="ARBA00022723"/>
    </source>
</evidence>
<dbReference type="HAMAP" id="MF_00180">
    <property type="entry name" value="RibB"/>
    <property type="match status" value="1"/>
</dbReference>
<comment type="caution">
    <text evidence="16">The sequence shown here is derived from an EMBL/GenBank/DDBJ whole genome shotgun (WGS) entry which is preliminary data.</text>
</comment>
<evidence type="ECO:0000256" key="11">
    <source>
        <dbReference type="ARBA" id="ARBA00022842"/>
    </source>
</evidence>
<dbReference type="GO" id="GO:0003935">
    <property type="term" value="F:GTP cyclohydrolase II activity"/>
    <property type="evidence" value="ECO:0007669"/>
    <property type="project" value="TreeGrafter"/>
</dbReference>
<evidence type="ECO:0000259" key="15">
    <source>
        <dbReference type="Pfam" id="PF00925"/>
    </source>
</evidence>
<proteinExistence type="inferred from homology"/>
<reference evidence="16 17" key="1">
    <citation type="journal article" date="2013" name="Genome Announc.">
        <title>Draft Genome Sequence of Strain JLT2015T, Belonging to the Family Sphingomonadaceae of the Alphaproteobacteria.</title>
        <authorList>
            <person name="Tang K."/>
            <person name="Liu K."/>
            <person name="Li S."/>
            <person name="Jiao N."/>
        </authorList>
    </citation>
    <scope>NUCLEOTIDE SEQUENCE [LARGE SCALE GENOMIC DNA]</scope>
    <source>
        <strain evidence="16 17">JLT2015</strain>
    </source>
</reference>
<organism evidence="16 17">
    <name type="scientific">Pacificimonas flava</name>
    <dbReference type="NCBI Taxonomy" id="1234595"/>
    <lineage>
        <taxon>Bacteria</taxon>
        <taxon>Pseudomonadati</taxon>
        <taxon>Pseudomonadota</taxon>
        <taxon>Alphaproteobacteria</taxon>
        <taxon>Sphingomonadales</taxon>
        <taxon>Sphingosinicellaceae</taxon>
        <taxon>Pacificimonas</taxon>
    </lineage>
</organism>
<dbReference type="UniPathway" id="UPA00275">
    <property type="reaction ID" value="UER00399"/>
</dbReference>
<evidence type="ECO:0000256" key="12">
    <source>
        <dbReference type="ARBA" id="ARBA00023211"/>
    </source>
</evidence>
<feature type="binding site" evidence="14">
    <location>
        <begin position="56"/>
        <end position="57"/>
    </location>
    <ligand>
        <name>D-ribulose 5-phosphate</name>
        <dbReference type="ChEBI" id="CHEBI:58121"/>
    </ligand>
</feature>
<feature type="binding site" evidence="14">
    <location>
        <position position="172"/>
    </location>
    <ligand>
        <name>Mg(2+)</name>
        <dbReference type="ChEBI" id="CHEBI:18420"/>
        <label>2</label>
    </ligand>
</feature>
<keyword evidence="16" id="KW-0378">Hydrolase</keyword>